<dbReference type="InterPro" id="IPR003601">
    <property type="entry name" value="Topo_IA_2"/>
</dbReference>
<dbReference type="NCBIfam" id="NF004438">
    <property type="entry name" value="PRK05776.1"/>
    <property type="match status" value="1"/>
</dbReference>
<keyword evidence="6" id="KW-0799">Topoisomerase</keyword>
<dbReference type="PRINTS" id="PR00417">
    <property type="entry name" value="PRTPISMRASEI"/>
</dbReference>
<evidence type="ECO:0000256" key="7">
    <source>
        <dbReference type="ARBA" id="ARBA00023125"/>
    </source>
</evidence>
<dbReference type="PROSITE" id="PS00396">
    <property type="entry name" value="TOPO_IA_1"/>
    <property type="match status" value="1"/>
</dbReference>
<dbReference type="CDD" id="cd00186">
    <property type="entry name" value="TOP1Ac"/>
    <property type="match status" value="1"/>
</dbReference>
<dbReference type="Gene3D" id="1.10.290.10">
    <property type="entry name" value="Topoisomerase I, domain 4"/>
    <property type="match status" value="1"/>
</dbReference>
<dbReference type="Gene3D" id="3.40.50.140">
    <property type="match status" value="1"/>
</dbReference>
<feature type="domain" description="Toprim" evidence="9">
    <location>
        <begin position="16"/>
        <end position="150"/>
    </location>
</feature>
<feature type="domain" description="Topo IA-type catalytic" evidence="10">
    <location>
        <begin position="165"/>
        <end position="587"/>
    </location>
</feature>
<keyword evidence="4" id="KW-0479">Metal-binding</keyword>
<accession>A0A7J3XZA5</accession>
<dbReference type="SMART" id="SM00493">
    <property type="entry name" value="TOPRIM"/>
    <property type="match status" value="1"/>
</dbReference>
<evidence type="ECO:0000256" key="8">
    <source>
        <dbReference type="ARBA" id="ARBA00023235"/>
    </source>
</evidence>
<evidence type="ECO:0000256" key="3">
    <source>
        <dbReference type="ARBA" id="ARBA00012891"/>
    </source>
</evidence>
<keyword evidence="8 11" id="KW-0413">Isomerase</keyword>
<dbReference type="Pfam" id="PF01751">
    <property type="entry name" value="Toprim"/>
    <property type="match status" value="1"/>
</dbReference>
<dbReference type="InterPro" id="IPR013824">
    <property type="entry name" value="Topo_IA_cen_sub1"/>
</dbReference>
<dbReference type="GO" id="GO:0006281">
    <property type="term" value="P:DNA repair"/>
    <property type="evidence" value="ECO:0007669"/>
    <property type="project" value="TreeGrafter"/>
</dbReference>
<evidence type="ECO:0000256" key="1">
    <source>
        <dbReference type="ARBA" id="ARBA00000213"/>
    </source>
</evidence>
<evidence type="ECO:0000259" key="10">
    <source>
        <dbReference type="PROSITE" id="PS52039"/>
    </source>
</evidence>
<evidence type="ECO:0000256" key="5">
    <source>
        <dbReference type="ARBA" id="ARBA00022833"/>
    </source>
</evidence>
<dbReference type="InterPro" id="IPR005739">
    <property type="entry name" value="TopoI_arch"/>
</dbReference>
<dbReference type="Gene3D" id="2.70.20.10">
    <property type="entry name" value="Topoisomerase I, domain 3"/>
    <property type="match status" value="1"/>
</dbReference>
<dbReference type="InterPro" id="IPR013497">
    <property type="entry name" value="Topo_IA_cen"/>
</dbReference>
<reference evidence="11" key="1">
    <citation type="journal article" date="2020" name="mSystems">
        <title>Genome- and Community-Level Interaction Insights into Carbon Utilization and Element Cycling Functions of Hydrothermarchaeota in Hydrothermal Sediment.</title>
        <authorList>
            <person name="Zhou Z."/>
            <person name="Liu Y."/>
            <person name="Xu W."/>
            <person name="Pan J."/>
            <person name="Luo Z.H."/>
            <person name="Li M."/>
        </authorList>
    </citation>
    <scope>NUCLEOTIDE SEQUENCE [LARGE SCALE GENOMIC DNA]</scope>
    <source>
        <strain evidence="11">SpSt-110</strain>
    </source>
</reference>
<dbReference type="EC" id="5.6.2.1" evidence="3"/>
<dbReference type="InterPro" id="IPR003602">
    <property type="entry name" value="Topo_IA_DNA-bd_dom"/>
</dbReference>
<organism evidence="11">
    <name type="scientific">Thermogladius calderae</name>
    <dbReference type="NCBI Taxonomy" id="1200300"/>
    <lineage>
        <taxon>Archaea</taxon>
        <taxon>Thermoproteota</taxon>
        <taxon>Thermoprotei</taxon>
        <taxon>Desulfurococcales</taxon>
        <taxon>Desulfurococcaceae</taxon>
        <taxon>Thermogladius</taxon>
    </lineage>
</organism>
<dbReference type="InterPro" id="IPR013825">
    <property type="entry name" value="Topo_IA_cen_sub2"/>
</dbReference>
<evidence type="ECO:0000256" key="2">
    <source>
        <dbReference type="ARBA" id="ARBA00009446"/>
    </source>
</evidence>
<comment type="similarity">
    <text evidence="2">Belongs to the type IA topoisomerase family.</text>
</comment>
<dbReference type="PANTHER" id="PTHR11390:SF26">
    <property type="entry name" value="DNA TOPOISOMERASE 1"/>
    <property type="match status" value="1"/>
</dbReference>
<dbReference type="PANTHER" id="PTHR11390">
    <property type="entry name" value="PROKARYOTIC DNA TOPOISOMERASE"/>
    <property type="match status" value="1"/>
</dbReference>
<dbReference type="PROSITE" id="PS50880">
    <property type="entry name" value="TOPRIM"/>
    <property type="match status" value="1"/>
</dbReference>
<dbReference type="AlphaFoldDB" id="A0A7J3XZA5"/>
<dbReference type="GO" id="GO:0003917">
    <property type="term" value="F:DNA topoisomerase type I (single strand cut, ATP-independent) activity"/>
    <property type="evidence" value="ECO:0007669"/>
    <property type="project" value="UniProtKB-EC"/>
</dbReference>
<sequence length="685" mass="77692">MEHVQGHVDLWSLRGRVVVIAEKPRAAGKIAAAILPNYRRTILHGVPVYVHKGNVLEVIVASSVGHIYNLTTNQTGYPVFTYEWAPLYVVEKKSSYTKRYHLALSEVCKGVDYYVNACDYDIEGSVIGYLIIKFLGDLRRAFRAKFSSLTPVELRESFRKLTGLDQEMVEAGLARHELDWLWGINISRALMTAVGVVTGRRVVLSAGRVQTPTLAHVAAQLRERNLHIPYPLFTLSIVIEKNNVRVTATRLKGSIDSKNEAMRIASYIRQRKQVHVEEYSEEKLSVPPPYPFNLGDLQEEAYRIYGFSPYKTQEIAERLYLEALISYPRTNSQKLPPTLNYRGVLAQIAENPAYRSLVNQLLSETGGYLKPREGPKEDPAHPAIYPTGVKPAANLPSEMLKVYDLIVRRFLAVFSKPFEIIKQKAVFSTGLPGELFASEGQYLVKKGWLAYYPFYAPAEKRLPYFTKGEAVELIDVVLKKTTVKPPQRPSKMSILRWMESVEIGTESTRARIIETLFERGYLKNSSSGVDITDLGLGVIEVIGEFFPELARVDLTRMFEKDLEDIKLGKTTRSLVVEKAKQTLLNLLKSFEARKEAVGRELALRLGIVKPVEKCLLCNRQVYAKKLCRYHYEAYNRLLEGYNEWRRREEVSFNDFLRVVEKSKTTGKWVAEVAGFILKGGDLGPG</sequence>
<keyword evidence="7" id="KW-0238">DNA-binding</keyword>
<proteinExistence type="inferred from homology"/>
<name>A0A7J3XZA5_9CREN</name>
<evidence type="ECO:0000256" key="6">
    <source>
        <dbReference type="ARBA" id="ARBA00023029"/>
    </source>
</evidence>
<dbReference type="SMART" id="SM00436">
    <property type="entry name" value="TOP1Bc"/>
    <property type="match status" value="1"/>
</dbReference>
<dbReference type="InterPro" id="IPR023406">
    <property type="entry name" value="Topo_IA_AS"/>
</dbReference>
<dbReference type="SMART" id="SM00437">
    <property type="entry name" value="TOP1Ac"/>
    <property type="match status" value="1"/>
</dbReference>
<dbReference type="GO" id="GO:0006310">
    <property type="term" value="P:DNA recombination"/>
    <property type="evidence" value="ECO:0007669"/>
    <property type="project" value="TreeGrafter"/>
</dbReference>
<comment type="catalytic activity">
    <reaction evidence="1">
        <text>ATP-independent breakage of single-stranded DNA, followed by passage and rejoining.</text>
        <dbReference type="EC" id="5.6.2.1"/>
    </reaction>
</comment>
<dbReference type="InterPro" id="IPR000380">
    <property type="entry name" value="Topo_IA"/>
</dbReference>
<dbReference type="InterPro" id="IPR023405">
    <property type="entry name" value="Topo_IA_core_domain"/>
</dbReference>
<dbReference type="NCBIfam" id="TIGR01057">
    <property type="entry name" value="topA_arch"/>
    <property type="match status" value="1"/>
</dbReference>
<dbReference type="InterPro" id="IPR006171">
    <property type="entry name" value="TOPRIM_dom"/>
</dbReference>
<dbReference type="Pfam" id="PF01131">
    <property type="entry name" value="Topoisom_bac"/>
    <property type="match status" value="1"/>
</dbReference>
<dbReference type="EMBL" id="DRYK01000061">
    <property type="protein sequence ID" value="HHP68098.1"/>
    <property type="molecule type" value="Genomic_DNA"/>
</dbReference>
<dbReference type="InterPro" id="IPR013826">
    <property type="entry name" value="Topo_IA_cen_sub3"/>
</dbReference>
<dbReference type="Gene3D" id="1.10.460.10">
    <property type="entry name" value="Topoisomerase I, domain 2"/>
    <property type="match status" value="1"/>
</dbReference>
<dbReference type="GO" id="GO:0046872">
    <property type="term" value="F:metal ion binding"/>
    <property type="evidence" value="ECO:0007669"/>
    <property type="project" value="UniProtKB-KW"/>
</dbReference>
<keyword evidence="5" id="KW-0862">Zinc</keyword>
<dbReference type="PROSITE" id="PS52039">
    <property type="entry name" value="TOPO_IA_2"/>
    <property type="match status" value="1"/>
</dbReference>
<evidence type="ECO:0000259" key="9">
    <source>
        <dbReference type="PROSITE" id="PS50880"/>
    </source>
</evidence>
<dbReference type="GO" id="GO:0003677">
    <property type="term" value="F:DNA binding"/>
    <property type="evidence" value="ECO:0007669"/>
    <property type="project" value="UniProtKB-KW"/>
</dbReference>
<gene>
    <name evidence="11" type="ORF">ENM60_04860</name>
</gene>
<protein>
    <recommendedName>
        <fullName evidence="3">DNA topoisomerase</fullName>
        <ecNumber evidence="3">5.6.2.1</ecNumber>
    </recommendedName>
</protein>
<dbReference type="GO" id="GO:0006265">
    <property type="term" value="P:DNA topological change"/>
    <property type="evidence" value="ECO:0007669"/>
    <property type="project" value="InterPro"/>
</dbReference>
<comment type="caution">
    <text evidence="11">The sequence shown here is derived from an EMBL/GenBank/DDBJ whole genome shotgun (WGS) entry which is preliminary data.</text>
</comment>
<evidence type="ECO:0000256" key="4">
    <source>
        <dbReference type="ARBA" id="ARBA00022723"/>
    </source>
</evidence>
<dbReference type="SUPFAM" id="SSF56712">
    <property type="entry name" value="Prokaryotic type I DNA topoisomerase"/>
    <property type="match status" value="1"/>
</dbReference>
<evidence type="ECO:0000313" key="11">
    <source>
        <dbReference type="EMBL" id="HHP68098.1"/>
    </source>
</evidence>